<dbReference type="InParanoid" id="A0A2P5E7F4"/>
<protein>
    <recommendedName>
        <fullName evidence="1">TIR domain-containing protein</fullName>
    </recommendedName>
</protein>
<name>A0A2P5E7F4_TREOI</name>
<feature type="domain" description="TIR" evidence="1">
    <location>
        <begin position="50"/>
        <end position="92"/>
    </location>
</feature>
<dbReference type="InterPro" id="IPR035897">
    <property type="entry name" value="Toll_tir_struct_dom_sf"/>
</dbReference>
<reference evidence="3" key="1">
    <citation type="submission" date="2016-06" db="EMBL/GenBank/DDBJ databases">
        <title>Parallel loss of symbiosis genes in relatives of nitrogen-fixing non-legume Parasponia.</title>
        <authorList>
            <person name="Van Velzen R."/>
            <person name="Holmer R."/>
            <person name="Bu F."/>
            <person name="Rutten L."/>
            <person name="Van Zeijl A."/>
            <person name="Liu W."/>
            <person name="Santuari L."/>
            <person name="Cao Q."/>
            <person name="Sharma T."/>
            <person name="Shen D."/>
            <person name="Roswanjaya Y."/>
            <person name="Wardhani T."/>
            <person name="Kalhor M.S."/>
            <person name="Jansen J."/>
            <person name="Van den Hoogen J."/>
            <person name="Gungor B."/>
            <person name="Hartog M."/>
            <person name="Hontelez J."/>
            <person name="Verver J."/>
            <person name="Yang W.-C."/>
            <person name="Schijlen E."/>
            <person name="Repin R."/>
            <person name="Schilthuizen M."/>
            <person name="Schranz E."/>
            <person name="Heidstra R."/>
            <person name="Miyata K."/>
            <person name="Fedorova E."/>
            <person name="Kohlen W."/>
            <person name="Bisseling T."/>
            <person name="Smit S."/>
            <person name="Geurts R."/>
        </authorList>
    </citation>
    <scope>NUCLEOTIDE SEQUENCE [LARGE SCALE GENOMIC DNA]</scope>
    <source>
        <strain evidence="3">cv. RG33-2</strain>
    </source>
</reference>
<dbReference type="InterPro" id="IPR000157">
    <property type="entry name" value="TIR_dom"/>
</dbReference>
<evidence type="ECO:0000259" key="1">
    <source>
        <dbReference type="Pfam" id="PF01582"/>
    </source>
</evidence>
<dbReference type="GO" id="GO:0007165">
    <property type="term" value="P:signal transduction"/>
    <property type="evidence" value="ECO:0007669"/>
    <property type="project" value="InterPro"/>
</dbReference>
<dbReference type="Gene3D" id="3.40.50.10140">
    <property type="entry name" value="Toll/interleukin-1 receptor homology (TIR) domain"/>
    <property type="match status" value="1"/>
</dbReference>
<evidence type="ECO:0000313" key="3">
    <source>
        <dbReference type="Proteomes" id="UP000237000"/>
    </source>
</evidence>
<proteinExistence type="predicted"/>
<feature type="non-terminal residue" evidence="2">
    <location>
        <position position="1"/>
    </location>
</feature>
<sequence>TLTFESHRGVNDFCHHFIGRLCFFPVVCRRTQSYTPMQRNEYPDRYTSFFYGVNPSDVRKQQGRYALAFAAHEVRFKDQMEKLQQWRNSFEKSGRFFRI</sequence>
<dbReference type="Proteomes" id="UP000237000">
    <property type="component" value="Unassembled WGS sequence"/>
</dbReference>
<dbReference type="EMBL" id="JXTC01000215">
    <property type="protein sequence ID" value="PON81488.1"/>
    <property type="molecule type" value="Genomic_DNA"/>
</dbReference>
<dbReference type="AlphaFoldDB" id="A0A2P5E7F4"/>
<accession>A0A2P5E7F4</accession>
<comment type="caution">
    <text evidence="2">The sequence shown here is derived from an EMBL/GenBank/DDBJ whole genome shotgun (WGS) entry which is preliminary data.</text>
</comment>
<organism evidence="2 3">
    <name type="scientific">Trema orientale</name>
    <name type="common">Charcoal tree</name>
    <name type="synonym">Celtis orientalis</name>
    <dbReference type="NCBI Taxonomy" id="63057"/>
    <lineage>
        <taxon>Eukaryota</taxon>
        <taxon>Viridiplantae</taxon>
        <taxon>Streptophyta</taxon>
        <taxon>Embryophyta</taxon>
        <taxon>Tracheophyta</taxon>
        <taxon>Spermatophyta</taxon>
        <taxon>Magnoliopsida</taxon>
        <taxon>eudicotyledons</taxon>
        <taxon>Gunneridae</taxon>
        <taxon>Pentapetalae</taxon>
        <taxon>rosids</taxon>
        <taxon>fabids</taxon>
        <taxon>Rosales</taxon>
        <taxon>Cannabaceae</taxon>
        <taxon>Trema</taxon>
    </lineage>
</organism>
<keyword evidence="3" id="KW-1185">Reference proteome</keyword>
<dbReference type="Pfam" id="PF01582">
    <property type="entry name" value="TIR"/>
    <property type="match status" value="1"/>
</dbReference>
<gene>
    <name evidence="2" type="ORF">TorRG33x02_226800</name>
</gene>
<evidence type="ECO:0000313" key="2">
    <source>
        <dbReference type="EMBL" id="PON81488.1"/>
    </source>
</evidence>